<proteinExistence type="predicted"/>
<dbReference type="AlphaFoldDB" id="A0A926UW76"/>
<sequence>MKTSLIKIKKPSKEALLAFRRSSQKMAELLKAHGISEDEIIAEFNAMRKQVRKDEDK</sequence>
<dbReference type="RefSeq" id="WP_190351613.1">
    <property type="nucleotide sequence ID" value="NZ_JACJPY010000045.1"/>
</dbReference>
<protein>
    <submittedName>
        <fullName evidence="1">Uncharacterized protein</fullName>
    </submittedName>
</protein>
<evidence type="ECO:0000313" key="1">
    <source>
        <dbReference type="EMBL" id="MBD2151197.1"/>
    </source>
</evidence>
<accession>A0A926UW76</accession>
<gene>
    <name evidence="1" type="ORF">H6F44_13860</name>
</gene>
<keyword evidence="2" id="KW-1185">Reference proteome</keyword>
<dbReference type="EMBL" id="JACJPY010000045">
    <property type="protein sequence ID" value="MBD2151197.1"/>
    <property type="molecule type" value="Genomic_DNA"/>
</dbReference>
<organism evidence="1 2">
    <name type="scientific">Pseudanabaena cinerea FACHB-1277</name>
    <dbReference type="NCBI Taxonomy" id="2949581"/>
    <lineage>
        <taxon>Bacteria</taxon>
        <taxon>Bacillati</taxon>
        <taxon>Cyanobacteriota</taxon>
        <taxon>Cyanophyceae</taxon>
        <taxon>Pseudanabaenales</taxon>
        <taxon>Pseudanabaenaceae</taxon>
        <taxon>Pseudanabaena</taxon>
        <taxon>Pseudanabaena cinerea</taxon>
    </lineage>
</organism>
<name>A0A926UW76_9CYAN</name>
<reference evidence="1" key="2">
    <citation type="submission" date="2020-08" db="EMBL/GenBank/DDBJ databases">
        <authorList>
            <person name="Chen M."/>
            <person name="Teng W."/>
            <person name="Zhao L."/>
            <person name="Hu C."/>
            <person name="Zhou Y."/>
            <person name="Han B."/>
            <person name="Song L."/>
            <person name="Shu W."/>
        </authorList>
    </citation>
    <scope>NUCLEOTIDE SEQUENCE</scope>
    <source>
        <strain evidence="1">FACHB-1277</strain>
    </source>
</reference>
<reference evidence="1" key="1">
    <citation type="journal article" date="2015" name="ISME J.">
        <title>Draft Genome Sequence of Streptomyces incarnatus NRRL8089, which Produces the Nucleoside Antibiotic Sinefungin.</title>
        <authorList>
            <person name="Oshima K."/>
            <person name="Hattori M."/>
            <person name="Shimizu H."/>
            <person name="Fukuda K."/>
            <person name="Nemoto M."/>
            <person name="Inagaki K."/>
            <person name="Tamura T."/>
        </authorList>
    </citation>
    <scope>NUCLEOTIDE SEQUENCE</scope>
    <source>
        <strain evidence="1">FACHB-1277</strain>
    </source>
</reference>
<comment type="caution">
    <text evidence="1">The sequence shown here is derived from an EMBL/GenBank/DDBJ whole genome shotgun (WGS) entry which is preliminary data.</text>
</comment>
<dbReference type="Proteomes" id="UP000631421">
    <property type="component" value="Unassembled WGS sequence"/>
</dbReference>
<evidence type="ECO:0000313" key="2">
    <source>
        <dbReference type="Proteomes" id="UP000631421"/>
    </source>
</evidence>